<name>A0ABS6EIV7_9CLOT</name>
<dbReference type="Pfam" id="PF20124">
    <property type="entry name" value="DUF6514"/>
    <property type="match status" value="1"/>
</dbReference>
<dbReference type="Proteomes" id="UP000726170">
    <property type="component" value="Unassembled WGS sequence"/>
</dbReference>
<keyword evidence="2" id="KW-1185">Reference proteome</keyword>
<accession>A0ABS6EIV7</accession>
<proteinExistence type="predicted"/>
<dbReference type="PIRSF" id="PIRSF033595">
    <property type="entry name" value="UCP033595"/>
    <property type="match status" value="1"/>
</dbReference>
<sequence length="117" mass="13839">MVIVENIMRSVKTDEMEHSYYYRMLKSNISLNYSNQSVEVQAYGIEVERQDIKDGKVINIERNYVRGISPQRYKVHKLLKLLYDNSVSPIHLIDILGDYIDEYIVDFDKELMDIAMN</sequence>
<dbReference type="EMBL" id="JAHLQF010000003">
    <property type="protein sequence ID" value="MBU5485146.1"/>
    <property type="molecule type" value="Genomic_DNA"/>
</dbReference>
<evidence type="ECO:0000313" key="2">
    <source>
        <dbReference type="Proteomes" id="UP000726170"/>
    </source>
</evidence>
<reference evidence="1 2" key="1">
    <citation type="submission" date="2021-06" db="EMBL/GenBank/DDBJ databases">
        <authorList>
            <person name="Sun Q."/>
            <person name="Li D."/>
        </authorList>
    </citation>
    <scope>NUCLEOTIDE SEQUENCE [LARGE SCALE GENOMIC DNA]</scope>
    <source>
        <strain evidence="1 2">MSJ-11</strain>
    </source>
</reference>
<comment type="caution">
    <text evidence="1">The sequence shown here is derived from an EMBL/GenBank/DDBJ whole genome shotgun (WGS) entry which is preliminary data.</text>
</comment>
<organism evidence="1 2">
    <name type="scientific">Clostridium mobile</name>
    <dbReference type="NCBI Taxonomy" id="2841512"/>
    <lineage>
        <taxon>Bacteria</taxon>
        <taxon>Bacillati</taxon>
        <taxon>Bacillota</taxon>
        <taxon>Clostridia</taxon>
        <taxon>Eubacteriales</taxon>
        <taxon>Clostridiaceae</taxon>
        <taxon>Clostridium</taxon>
    </lineage>
</organism>
<gene>
    <name evidence="1" type="ORF">KQI86_12450</name>
</gene>
<evidence type="ECO:0000313" key="1">
    <source>
        <dbReference type="EMBL" id="MBU5485146.1"/>
    </source>
</evidence>
<dbReference type="RefSeq" id="WP_216439714.1">
    <property type="nucleotide sequence ID" value="NZ_JAHLQF010000003.1"/>
</dbReference>
<dbReference type="InterPro" id="IPR017016">
    <property type="entry name" value="UCP033595"/>
</dbReference>
<protein>
    <submittedName>
        <fullName evidence="1">Uncharacterized protein</fullName>
    </submittedName>
</protein>